<organism evidence="1 2">
    <name type="scientific">Panagrolaimus davidi</name>
    <dbReference type="NCBI Taxonomy" id="227884"/>
    <lineage>
        <taxon>Eukaryota</taxon>
        <taxon>Metazoa</taxon>
        <taxon>Ecdysozoa</taxon>
        <taxon>Nematoda</taxon>
        <taxon>Chromadorea</taxon>
        <taxon>Rhabditida</taxon>
        <taxon>Tylenchina</taxon>
        <taxon>Panagrolaimomorpha</taxon>
        <taxon>Panagrolaimoidea</taxon>
        <taxon>Panagrolaimidae</taxon>
        <taxon>Panagrolaimus</taxon>
    </lineage>
</organism>
<name>A0A914PVU7_9BILA</name>
<reference evidence="2" key="1">
    <citation type="submission" date="2022-11" db="UniProtKB">
        <authorList>
            <consortium name="WormBaseParasite"/>
        </authorList>
    </citation>
    <scope>IDENTIFICATION</scope>
</reference>
<keyword evidence="1" id="KW-1185">Reference proteome</keyword>
<dbReference type="AlphaFoldDB" id="A0A914PVU7"/>
<evidence type="ECO:0000313" key="1">
    <source>
        <dbReference type="Proteomes" id="UP000887578"/>
    </source>
</evidence>
<dbReference type="WBParaSite" id="PDA_v2.g22892.t1">
    <property type="protein sequence ID" value="PDA_v2.g22892.t1"/>
    <property type="gene ID" value="PDA_v2.g22892"/>
</dbReference>
<sequence length="281" mass="31714">MKIQDFLKNGNLGEARRLNGSKKRLNTSNHSLSTSILNDSALSTSINDSMLNETLGSDTTACINLNITQPSTTLSEPDSDLTENIPPNIKSEIDDNEFCMILNEPSAKKPKLELPNDEPIFLFNHPSAFTLKDICKKLKIEYNHDAYKFWSDIVFQKIVSSPKNIQTHAFKSQNIFACFSQFFTGKSDSDFLLYYLINTAFRDDLISSGVLSRIEIDSICSSNIVSDQLLEFVAKFLPCRIGIYENAMLKKFGKWETENDALITLILSFENGFYSVVLDLK</sequence>
<dbReference type="Proteomes" id="UP000887578">
    <property type="component" value="Unplaced"/>
</dbReference>
<protein>
    <submittedName>
        <fullName evidence="2">Uncharacterized protein</fullName>
    </submittedName>
</protein>
<evidence type="ECO:0000313" key="2">
    <source>
        <dbReference type="WBParaSite" id="PDA_v2.g22892.t1"/>
    </source>
</evidence>
<proteinExistence type="predicted"/>
<accession>A0A914PVU7</accession>